<keyword evidence="4" id="KW-0067">ATP-binding</keyword>
<keyword evidence="5" id="KW-0472">Membrane</keyword>
<feature type="domain" description="Protein kinase" evidence="6">
    <location>
        <begin position="271"/>
        <end position="523"/>
    </location>
</feature>
<feature type="transmembrane region" description="Helical" evidence="5">
    <location>
        <begin position="547"/>
        <end position="564"/>
    </location>
</feature>
<dbReference type="PROSITE" id="PS00108">
    <property type="entry name" value="PROTEIN_KINASE_ST"/>
    <property type="match status" value="1"/>
</dbReference>
<sequence length="566" mass="61068">MAEGVPGVRASVGFASQTGPRERNEDFAGAVLGWELPQPRHDVVAAIADGIGGAKGGRVAAETAVRGFLDGFCDLPETMEVRRAAANVVTALNGWIYSLRKQDSNLAGMGCTFTALVLRGRIAHILHVGDTRAYRLGRDRLTCLTVDHVQEDGTSRSGILNRALGVETEVRLDYATQPVARHDRFLLCSDGVHGVLSSDTIADILRERSAADDTARALVAAALDSGSTDNCTAMVIDVVELPTVESADIGVAIGQLPLLPLPVGGETVDGFLLKVLVSDGRYTRLFGAIDEIEGGEVVLKFPKPQVAAVATYRAAFVREAWVGARVHSPWIVRTIELPPGRQTCLYTVMPLYQGELLETRLTRRLGLEEGRNVAIKLARGAAALHRAGVIHRDIKPDNVMLERDESLKLLDLGVVRVLGLEDAPPQDIPGTAAYMAPEMFDGEAGNEATDIYALGVTMFRAFTGEFPYGNPDATSPPRRTRPQALSALRPDLPAWLESAIGRAIAIDPAARFRDMIEFAVEMEAGPARAPVAVRRPRTIYERYPVQFWQGVAALLALALALSLLRH</sequence>
<keyword evidence="3" id="KW-0418">Kinase</keyword>
<dbReference type="SUPFAM" id="SSF81606">
    <property type="entry name" value="PP2C-like"/>
    <property type="match status" value="1"/>
</dbReference>
<gene>
    <name evidence="8" type="ORF">SAMN05443248_3598</name>
</gene>
<name>A0A1M5Q0L1_9BRAD</name>
<dbReference type="Pfam" id="PF00069">
    <property type="entry name" value="Pkinase"/>
    <property type="match status" value="1"/>
</dbReference>
<dbReference type="AlphaFoldDB" id="A0A1M5Q0L1"/>
<accession>A0A1M5Q0L1</accession>
<dbReference type="GO" id="GO:0005524">
    <property type="term" value="F:ATP binding"/>
    <property type="evidence" value="ECO:0007669"/>
    <property type="project" value="UniProtKB-KW"/>
</dbReference>
<dbReference type="PROSITE" id="PS51746">
    <property type="entry name" value="PPM_2"/>
    <property type="match status" value="1"/>
</dbReference>
<keyword evidence="1" id="KW-0808">Transferase</keyword>
<evidence type="ECO:0000256" key="2">
    <source>
        <dbReference type="ARBA" id="ARBA00022741"/>
    </source>
</evidence>
<dbReference type="InterPro" id="IPR001932">
    <property type="entry name" value="PPM-type_phosphatase-like_dom"/>
</dbReference>
<proteinExistence type="predicted"/>
<dbReference type="Proteomes" id="UP000189796">
    <property type="component" value="Chromosome I"/>
</dbReference>
<evidence type="ECO:0000256" key="4">
    <source>
        <dbReference type="ARBA" id="ARBA00022840"/>
    </source>
</evidence>
<evidence type="ECO:0000259" key="7">
    <source>
        <dbReference type="PROSITE" id="PS51746"/>
    </source>
</evidence>
<dbReference type="InterPro" id="IPR000719">
    <property type="entry name" value="Prot_kinase_dom"/>
</dbReference>
<evidence type="ECO:0000313" key="9">
    <source>
        <dbReference type="Proteomes" id="UP000189796"/>
    </source>
</evidence>
<evidence type="ECO:0000256" key="3">
    <source>
        <dbReference type="ARBA" id="ARBA00022777"/>
    </source>
</evidence>
<evidence type="ECO:0000259" key="6">
    <source>
        <dbReference type="PROSITE" id="PS50011"/>
    </source>
</evidence>
<dbReference type="PROSITE" id="PS50011">
    <property type="entry name" value="PROTEIN_KINASE_DOM"/>
    <property type="match status" value="1"/>
</dbReference>
<keyword evidence="2" id="KW-0547">Nucleotide-binding</keyword>
<evidence type="ECO:0000256" key="5">
    <source>
        <dbReference type="SAM" id="Phobius"/>
    </source>
</evidence>
<dbReference type="PANTHER" id="PTHR43289">
    <property type="entry name" value="MITOGEN-ACTIVATED PROTEIN KINASE KINASE KINASE 20-RELATED"/>
    <property type="match status" value="1"/>
</dbReference>
<dbReference type="Gene3D" id="1.10.510.10">
    <property type="entry name" value="Transferase(Phosphotransferase) domain 1"/>
    <property type="match status" value="1"/>
</dbReference>
<feature type="domain" description="PPM-type phosphatase" evidence="7">
    <location>
        <begin position="11"/>
        <end position="238"/>
    </location>
</feature>
<evidence type="ECO:0000313" key="8">
    <source>
        <dbReference type="EMBL" id="SHH07675.1"/>
    </source>
</evidence>
<evidence type="ECO:0000256" key="1">
    <source>
        <dbReference type="ARBA" id="ARBA00022679"/>
    </source>
</evidence>
<dbReference type="SMART" id="SM00331">
    <property type="entry name" value="PP2C_SIG"/>
    <property type="match status" value="1"/>
</dbReference>
<dbReference type="Gene3D" id="3.30.200.20">
    <property type="entry name" value="Phosphorylase Kinase, domain 1"/>
    <property type="match status" value="1"/>
</dbReference>
<dbReference type="InterPro" id="IPR036457">
    <property type="entry name" value="PPM-type-like_dom_sf"/>
</dbReference>
<dbReference type="OrthoDB" id="9801841at2"/>
<dbReference type="InterPro" id="IPR008271">
    <property type="entry name" value="Ser/Thr_kinase_AS"/>
</dbReference>
<dbReference type="PANTHER" id="PTHR43289:SF6">
    <property type="entry name" value="SERINE_THREONINE-PROTEIN KINASE NEKL-3"/>
    <property type="match status" value="1"/>
</dbReference>
<organism evidence="8 9">
    <name type="scientific">Bradyrhizobium erythrophlei</name>
    <dbReference type="NCBI Taxonomy" id="1437360"/>
    <lineage>
        <taxon>Bacteria</taxon>
        <taxon>Pseudomonadati</taxon>
        <taxon>Pseudomonadota</taxon>
        <taxon>Alphaproteobacteria</taxon>
        <taxon>Hyphomicrobiales</taxon>
        <taxon>Nitrobacteraceae</taxon>
        <taxon>Bradyrhizobium</taxon>
    </lineage>
</organism>
<dbReference type="Pfam" id="PF13672">
    <property type="entry name" value="PP2C_2"/>
    <property type="match status" value="1"/>
</dbReference>
<dbReference type="Gene3D" id="3.60.40.10">
    <property type="entry name" value="PPM-type phosphatase domain"/>
    <property type="match status" value="1"/>
</dbReference>
<dbReference type="CDD" id="cd14014">
    <property type="entry name" value="STKc_PknB_like"/>
    <property type="match status" value="1"/>
</dbReference>
<reference evidence="8 9" key="1">
    <citation type="submission" date="2016-11" db="EMBL/GenBank/DDBJ databases">
        <authorList>
            <person name="Jaros S."/>
            <person name="Januszkiewicz K."/>
            <person name="Wedrychowicz H."/>
        </authorList>
    </citation>
    <scope>NUCLEOTIDE SEQUENCE [LARGE SCALE GENOMIC DNA]</scope>
    <source>
        <strain evidence="8 9">GAS138</strain>
    </source>
</reference>
<dbReference type="CDD" id="cd00143">
    <property type="entry name" value="PP2Cc"/>
    <property type="match status" value="1"/>
</dbReference>
<keyword evidence="5" id="KW-1133">Transmembrane helix</keyword>
<dbReference type="SMART" id="SM00332">
    <property type="entry name" value="PP2Cc"/>
    <property type="match status" value="1"/>
</dbReference>
<dbReference type="RefSeq" id="WP_079602572.1">
    <property type="nucleotide sequence ID" value="NZ_LT670817.1"/>
</dbReference>
<keyword evidence="5" id="KW-0812">Transmembrane</keyword>
<dbReference type="InterPro" id="IPR011009">
    <property type="entry name" value="Kinase-like_dom_sf"/>
</dbReference>
<dbReference type="SUPFAM" id="SSF56112">
    <property type="entry name" value="Protein kinase-like (PK-like)"/>
    <property type="match status" value="1"/>
</dbReference>
<dbReference type="SMART" id="SM00220">
    <property type="entry name" value="S_TKc"/>
    <property type="match status" value="1"/>
</dbReference>
<dbReference type="GO" id="GO:0004674">
    <property type="term" value="F:protein serine/threonine kinase activity"/>
    <property type="evidence" value="ECO:0007669"/>
    <property type="project" value="TreeGrafter"/>
</dbReference>
<protein>
    <submittedName>
        <fullName evidence="8">Serine/threonine protein phosphatase PrpC</fullName>
    </submittedName>
</protein>
<dbReference type="EMBL" id="LT670817">
    <property type="protein sequence ID" value="SHH07675.1"/>
    <property type="molecule type" value="Genomic_DNA"/>
</dbReference>